<organism evidence="1 2">
    <name type="scientific">Amycolatopsis acididurans</name>
    <dbReference type="NCBI Taxonomy" id="2724524"/>
    <lineage>
        <taxon>Bacteria</taxon>
        <taxon>Bacillati</taxon>
        <taxon>Actinomycetota</taxon>
        <taxon>Actinomycetes</taxon>
        <taxon>Pseudonocardiales</taxon>
        <taxon>Pseudonocardiaceae</taxon>
        <taxon>Amycolatopsis</taxon>
    </lineage>
</organism>
<gene>
    <name evidence="1" type="ORF">HFP15_41045</name>
</gene>
<dbReference type="InterPro" id="IPR036661">
    <property type="entry name" value="Luciferase-like_sf"/>
</dbReference>
<dbReference type="RefSeq" id="WP_168523840.1">
    <property type="nucleotide sequence ID" value="NZ_JAAXLS010000086.1"/>
</dbReference>
<evidence type="ECO:0000313" key="2">
    <source>
        <dbReference type="Proteomes" id="UP000715441"/>
    </source>
</evidence>
<name>A0ABX1JL56_9PSEU</name>
<dbReference type="Gene3D" id="3.20.20.30">
    <property type="entry name" value="Luciferase-like domain"/>
    <property type="match status" value="1"/>
</dbReference>
<dbReference type="SUPFAM" id="SSF51679">
    <property type="entry name" value="Bacterial luciferase-like"/>
    <property type="match status" value="1"/>
</dbReference>
<keyword evidence="2" id="KW-1185">Reference proteome</keyword>
<proteinExistence type="predicted"/>
<protein>
    <recommendedName>
        <fullName evidence="3">LLM class flavin-dependent oxidoreductase</fullName>
    </recommendedName>
</protein>
<reference evidence="1 2" key="1">
    <citation type="submission" date="2020-04" db="EMBL/GenBank/DDBJ databases">
        <title>Novel species.</title>
        <authorList>
            <person name="Teo W.F.A."/>
            <person name="Lipun K."/>
            <person name="Srisuk N."/>
            <person name="Duangmal K."/>
        </authorList>
    </citation>
    <scope>NUCLEOTIDE SEQUENCE [LARGE SCALE GENOMIC DNA]</scope>
    <source>
        <strain evidence="1 2">K13G38</strain>
    </source>
</reference>
<accession>A0ABX1JL56</accession>
<dbReference type="Proteomes" id="UP000715441">
    <property type="component" value="Unassembled WGS sequence"/>
</dbReference>
<evidence type="ECO:0000313" key="1">
    <source>
        <dbReference type="EMBL" id="NKQ59245.1"/>
    </source>
</evidence>
<sequence length="91" mass="9872">MMVFANVSKDAGARQEADRVFCGQYRLPLERFERWALVGDAESVASDLAELRNAGVDGFVLVPAAPNPLAQHDRFADVVDLLENARRGGAA</sequence>
<dbReference type="EMBL" id="JAAXLS010000086">
    <property type="protein sequence ID" value="NKQ59245.1"/>
    <property type="molecule type" value="Genomic_DNA"/>
</dbReference>
<comment type="caution">
    <text evidence="1">The sequence shown here is derived from an EMBL/GenBank/DDBJ whole genome shotgun (WGS) entry which is preliminary data.</text>
</comment>
<evidence type="ECO:0008006" key="3">
    <source>
        <dbReference type="Google" id="ProtNLM"/>
    </source>
</evidence>